<organism evidence="3 4">
    <name type="scientific">Lysobacter capsici AZ78</name>
    <dbReference type="NCBI Taxonomy" id="1444315"/>
    <lineage>
        <taxon>Bacteria</taxon>
        <taxon>Pseudomonadati</taxon>
        <taxon>Pseudomonadota</taxon>
        <taxon>Gammaproteobacteria</taxon>
        <taxon>Lysobacterales</taxon>
        <taxon>Lysobacteraceae</taxon>
        <taxon>Lysobacter</taxon>
    </lineage>
</organism>
<keyword evidence="2" id="KW-0732">Signal</keyword>
<dbReference type="SUPFAM" id="SSF101898">
    <property type="entry name" value="NHL repeat"/>
    <property type="match status" value="1"/>
</dbReference>
<evidence type="ECO:0000256" key="1">
    <source>
        <dbReference type="SAM" id="MobiDB-lite"/>
    </source>
</evidence>
<comment type="caution">
    <text evidence="3">The sequence shown here is derived from an EMBL/GenBank/DDBJ whole genome shotgun (WGS) entry which is preliminary data.</text>
</comment>
<gene>
    <name evidence="3" type="ORF">AZ78_2504</name>
</gene>
<dbReference type="NCBIfam" id="TIGR02608">
    <property type="entry name" value="delta_60_rpt"/>
    <property type="match status" value="7"/>
</dbReference>
<sequence>MASATLLALASAHASAQAQDARPTSSDTAIHRATGDGSLDPSFGNGGLAQTDAPERFHFPKAMAIQPDGKILVVGHISNPPDDPFGNCRLTRFLANGALDRDFGIDGSVRTGAIGDYANCNTLAVLGDGKIVIAGHTTKTTLVMRYQANGARDLSFSDDGVQTTSFLDLGFPEPKVWDMAIQADGKIVVAGYVFDWRGDLPRNQFMLARYRQDGRLDEGFGDGGRILTSFADYSSSDARGNDLVIQADGRIVVTGALGGTGVYATAMARYLPDGRLDPEFGEQGRLASLVPGMHRGSLDLALQADGKLIMARGLTGHGEHCAVMRYFADGRVDPSFRREVFDGVITALAIQADGRILVAGQSDFGDPNHPDNPRGHLIRLNPDGSIDESFQLEPFSFGGKNEFFHGVAAQHDGRVVLMADSKKADNSFDIGVARLRTSTYCIADLFNPGRYLGFSDSGWFATANRDRSGAGFGLVGQGRTFAIAGRDSQLHLLKASIPGSASTVAVNGAAFTRDARLGWGLAQVAAAGTPRANYAVLDPAINDSACRVRPGR</sequence>
<accession>A0A108U9C2</accession>
<keyword evidence="4" id="KW-1185">Reference proteome</keyword>
<feature type="signal peptide" evidence="2">
    <location>
        <begin position="1"/>
        <end position="18"/>
    </location>
</feature>
<dbReference type="InterPro" id="IPR013431">
    <property type="entry name" value="Delta_60_rpt"/>
</dbReference>
<reference evidence="3 4" key="1">
    <citation type="journal article" date="2014" name="Genome Announc.">
        <title>Draft Genome Sequence of Lysobacter capsici AZ78, a Bacterium Antagonistic to Plant-Pathogenic Oomycetes.</title>
        <authorList>
            <person name="Puopolo G."/>
            <person name="Sonego P."/>
            <person name="Engelen K."/>
            <person name="Pertot I."/>
        </authorList>
    </citation>
    <scope>NUCLEOTIDE SEQUENCE [LARGE SCALE GENOMIC DNA]</scope>
    <source>
        <strain evidence="3 4">AZ78</strain>
    </source>
</reference>
<proteinExistence type="predicted"/>
<evidence type="ECO:0000313" key="4">
    <source>
        <dbReference type="Proteomes" id="UP000023435"/>
    </source>
</evidence>
<dbReference type="Gene3D" id="2.80.10.50">
    <property type="match status" value="3"/>
</dbReference>
<dbReference type="EMBL" id="JAJA02000001">
    <property type="protein sequence ID" value="KWS04954.1"/>
    <property type="molecule type" value="Genomic_DNA"/>
</dbReference>
<dbReference type="AlphaFoldDB" id="A0A108U9C2"/>
<feature type="chain" id="PRO_5007131724" evidence="2">
    <location>
        <begin position="19"/>
        <end position="552"/>
    </location>
</feature>
<feature type="region of interest" description="Disordered" evidence="1">
    <location>
        <begin position="15"/>
        <end position="51"/>
    </location>
</feature>
<name>A0A108U9C2_9GAMM</name>
<evidence type="ECO:0000256" key="2">
    <source>
        <dbReference type="SAM" id="SignalP"/>
    </source>
</evidence>
<dbReference type="Pfam" id="PF17164">
    <property type="entry name" value="DUF5122"/>
    <property type="match status" value="6"/>
</dbReference>
<evidence type="ECO:0000313" key="3">
    <source>
        <dbReference type="EMBL" id="KWS04954.1"/>
    </source>
</evidence>
<dbReference type="Proteomes" id="UP000023435">
    <property type="component" value="Unassembled WGS sequence"/>
</dbReference>
<protein>
    <submittedName>
        <fullName evidence="3">Hemolysin-type calcium-binding region</fullName>
    </submittedName>
</protein>